<keyword evidence="1" id="KW-0812">Transmembrane</keyword>
<protein>
    <submittedName>
        <fullName evidence="2">Uncharacterized protein</fullName>
    </submittedName>
</protein>
<organism evidence="2 3">
    <name type="scientific">Bifidobacterium pullorum</name>
    <dbReference type="NCBI Taxonomy" id="78448"/>
    <lineage>
        <taxon>Bacteria</taxon>
        <taxon>Bacillati</taxon>
        <taxon>Actinomycetota</taxon>
        <taxon>Actinomycetes</taxon>
        <taxon>Bifidobacteriales</taxon>
        <taxon>Bifidobacteriaceae</taxon>
        <taxon>Bifidobacterium</taxon>
    </lineage>
</organism>
<keyword evidence="1" id="KW-0472">Membrane</keyword>
<accession>A0A7V8HQ42</accession>
<proteinExistence type="predicted"/>
<comment type="caution">
    <text evidence="2">The sequence shown here is derived from an EMBL/GenBank/DDBJ whole genome shotgun (WGS) entry which is preliminary data.</text>
</comment>
<gene>
    <name evidence="2" type="ORF">BPULL_2088</name>
</gene>
<evidence type="ECO:0000313" key="2">
    <source>
        <dbReference type="EMBL" id="KFI82692.1"/>
    </source>
</evidence>
<dbReference type="EMBL" id="JGZJ01000008">
    <property type="protein sequence ID" value="KFI82692.1"/>
    <property type="molecule type" value="Genomic_DNA"/>
</dbReference>
<name>A0A7V8HQ42_9BIFI</name>
<sequence length="157" mass="19226">MPYVYRKNNNSIMNTSNPYVICQIVHGFDQLIHCLDKKLFRNYYCEIEWQAIKHIIVFESQQILRCGVRYKSLVVNMRYWMNLIFPKWQSNFYLKLQKYGLRTKAVLSGHYFFILLYRFIVKVFLMIRNKQDYLDYMKADLSVQPESNQLFKRIFFV</sequence>
<evidence type="ECO:0000313" key="3">
    <source>
        <dbReference type="Proteomes" id="UP000029109"/>
    </source>
</evidence>
<reference evidence="2 3" key="1">
    <citation type="submission" date="2014-03" db="EMBL/GenBank/DDBJ databases">
        <title>Genomics of Bifidobacteria.</title>
        <authorList>
            <person name="Ventura M."/>
            <person name="Milani C."/>
            <person name="Lugli G.A."/>
        </authorList>
    </citation>
    <scope>NUCLEOTIDE SEQUENCE [LARGE SCALE GENOMIC DNA]</scope>
    <source>
        <strain evidence="2 3">LMG 21816</strain>
    </source>
</reference>
<dbReference type="AlphaFoldDB" id="A0A7V8HQ42"/>
<keyword evidence="1" id="KW-1133">Transmembrane helix</keyword>
<feature type="transmembrane region" description="Helical" evidence="1">
    <location>
        <begin position="105"/>
        <end position="127"/>
    </location>
</feature>
<evidence type="ECO:0000256" key="1">
    <source>
        <dbReference type="SAM" id="Phobius"/>
    </source>
</evidence>
<dbReference type="Proteomes" id="UP000029109">
    <property type="component" value="Unassembled WGS sequence"/>
</dbReference>